<accession>A0AA41ZHC1</accession>
<sequence>MRGDQHHQVQAILPWYLTGKIDAADRNMVESHLAICPTCREDLEAEREIAALVGEIALAPERATAPARQTVPPPAKRRWALIGQGAAIAVLAIIAAPSLRTADFHTLGASSERPRGNVIAIFRPNISEQDLRAALNANQARLVDGPTAAGAFVLAVPDAQREAILSRMRLDKNVVLAQPIDGGDRP</sequence>
<dbReference type="RefSeq" id="WP_265270776.1">
    <property type="nucleotide sequence ID" value="NZ_JANFAV010000017.1"/>
</dbReference>
<feature type="domain" description="Putative zinc-finger" evidence="1">
    <location>
        <begin position="8"/>
        <end position="40"/>
    </location>
</feature>
<dbReference type="InterPro" id="IPR027383">
    <property type="entry name" value="Znf_put"/>
</dbReference>
<dbReference type="Gene3D" id="1.10.10.1320">
    <property type="entry name" value="Anti-sigma factor, zinc-finger domain"/>
    <property type="match status" value="1"/>
</dbReference>
<dbReference type="Proteomes" id="UP001165565">
    <property type="component" value="Unassembled WGS sequence"/>
</dbReference>
<evidence type="ECO:0000259" key="1">
    <source>
        <dbReference type="Pfam" id="PF13490"/>
    </source>
</evidence>
<keyword evidence="3" id="KW-1185">Reference proteome</keyword>
<name>A0AA41ZHC1_9SPHN</name>
<organism evidence="2 3">
    <name type="scientific">Sphingomonas lycopersici</name>
    <dbReference type="NCBI Taxonomy" id="2951807"/>
    <lineage>
        <taxon>Bacteria</taxon>
        <taxon>Pseudomonadati</taxon>
        <taxon>Pseudomonadota</taxon>
        <taxon>Alphaproteobacteria</taxon>
        <taxon>Sphingomonadales</taxon>
        <taxon>Sphingomonadaceae</taxon>
        <taxon>Sphingomonas</taxon>
    </lineage>
</organism>
<reference evidence="2" key="1">
    <citation type="submission" date="2022-06" db="EMBL/GenBank/DDBJ databases">
        <title>Sphingomonas sp. nov. isolated from rhizosphere soil of tomato.</title>
        <authorList>
            <person name="Dong H."/>
            <person name="Gao R."/>
        </authorList>
    </citation>
    <scope>NUCLEOTIDE SEQUENCE</scope>
    <source>
        <strain evidence="2">MMSM24</strain>
    </source>
</reference>
<dbReference type="AlphaFoldDB" id="A0AA41ZHC1"/>
<protein>
    <submittedName>
        <fullName evidence="2">Zf-HC2 domain-containing protein</fullName>
    </submittedName>
</protein>
<comment type="caution">
    <text evidence="2">The sequence shown here is derived from an EMBL/GenBank/DDBJ whole genome shotgun (WGS) entry which is preliminary data.</text>
</comment>
<proteinExistence type="predicted"/>
<evidence type="ECO:0000313" key="2">
    <source>
        <dbReference type="EMBL" id="MCW6536949.1"/>
    </source>
</evidence>
<gene>
    <name evidence="2" type="ORF">NEE01_19395</name>
</gene>
<dbReference type="InterPro" id="IPR041916">
    <property type="entry name" value="Anti_sigma_zinc_sf"/>
</dbReference>
<dbReference type="EMBL" id="JANFAV010000017">
    <property type="protein sequence ID" value="MCW6536949.1"/>
    <property type="molecule type" value="Genomic_DNA"/>
</dbReference>
<evidence type="ECO:0000313" key="3">
    <source>
        <dbReference type="Proteomes" id="UP001165565"/>
    </source>
</evidence>
<dbReference type="Pfam" id="PF13490">
    <property type="entry name" value="zf-HC2"/>
    <property type="match status" value="1"/>
</dbReference>